<sequence>MFGYGLFPESPKTNPMGPPNTVDTNERPFVLIWEVTQACDLECEHCRADAQPERHPQELSTAAGKALLREAARFDENQLVVLSGGDPLARPDIPELIEYGTDLGLRMTLTPSGTSSLDPAVIDDLDAAGLKRLAVSLDGSSPANHDTFRGEPGTFEQTVTAAEYAGEQGIPLQVNTTVSQSTVDDLPAIADLVEDLGAVLWSVFFLVPIGRGRLLEPVSPERAESVMEWLLDQAAERSFGVKTTEAPHYRRVAIEAERSAAGTPGPDDAIGRRGGVRAGDGFAFVSHTGAVYPSGFLPLAAGSVRESSLVDIYRNSELFQALRDEDRFRGKCGACSYRTVCGGSRSRAYADTGDPFESDPLCPYVPPDYEGDRPEQAVAYDRSGPAVDGHGN</sequence>
<dbReference type="InterPro" id="IPR017200">
    <property type="entry name" value="PqqE-like"/>
</dbReference>
<gene>
    <name evidence="9" type="ORF">HSR6_1793</name>
</gene>
<evidence type="ECO:0000313" key="10">
    <source>
        <dbReference type="Proteomes" id="UP000186165"/>
    </source>
</evidence>
<dbReference type="SFLD" id="SFLDG01067">
    <property type="entry name" value="SPASM/twitch_domain_containing"/>
    <property type="match status" value="1"/>
</dbReference>
<dbReference type="PANTHER" id="PTHR11228:SF34">
    <property type="entry name" value="TUNGSTEN-CONTAINING ALDEHYDE FERREDOXIN OXIDOREDUCTASE COFACTOR MODIFYING PROTEIN"/>
    <property type="match status" value="1"/>
</dbReference>
<keyword evidence="3" id="KW-0949">S-adenosyl-L-methionine</keyword>
<dbReference type="GO" id="GO:0051539">
    <property type="term" value="F:4 iron, 4 sulfur cluster binding"/>
    <property type="evidence" value="ECO:0007669"/>
    <property type="project" value="UniProtKB-KW"/>
</dbReference>
<dbReference type="Gene3D" id="3.20.20.70">
    <property type="entry name" value="Aldolase class I"/>
    <property type="match status" value="1"/>
</dbReference>
<dbReference type="SMART" id="SM00729">
    <property type="entry name" value="Elp3"/>
    <property type="match status" value="1"/>
</dbReference>
<feature type="domain" description="Radical SAM core" evidence="8">
    <location>
        <begin position="25"/>
        <end position="242"/>
    </location>
</feature>
<organism evidence="9 10">
    <name type="scientific">Halodesulfurarchaeum formicicum</name>
    <dbReference type="NCBI Taxonomy" id="1873524"/>
    <lineage>
        <taxon>Archaea</taxon>
        <taxon>Methanobacteriati</taxon>
        <taxon>Methanobacteriota</taxon>
        <taxon>Stenosarchaea group</taxon>
        <taxon>Halobacteria</taxon>
        <taxon>Halobacteriales</taxon>
        <taxon>Halobacteriaceae</taxon>
        <taxon>Halodesulfurarchaeum</taxon>
    </lineage>
</organism>
<evidence type="ECO:0000313" key="9">
    <source>
        <dbReference type="EMBL" id="APE96230.1"/>
    </source>
</evidence>
<reference evidence="10" key="1">
    <citation type="submission" date="2016-08" db="EMBL/GenBank/DDBJ databases">
        <title>Discovery of first anaerobic lithoheterotrophic haloarchae widely represented in hypersaline habitats.</title>
        <authorList>
            <person name="Sorokin D.Y."/>
            <person name="Kublanov I.V."/>
            <person name="Roman P."/>
            <person name="Sinninghe Damste J.S."/>
            <person name="Golyshin P.N."/>
            <person name="Rojo D."/>
            <person name="Ciordia S."/>
            <person name="Mena Md.C."/>
            <person name="Ferrer M."/>
            <person name="Smedile F."/>
            <person name="Messina E."/>
            <person name="La Cono V."/>
            <person name="Yakimov M.M."/>
        </authorList>
    </citation>
    <scope>NUCLEOTIDE SEQUENCE [LARGE SCALE GENOMIC DNA]</scope>
    <source>
        <strain evidence="10">HSR6</strain>
    </source>
</reference>
<dbReference type="InterPro" id="IPR006638">
    <property type="entry name" value="Elp3/MiaA/NifB-like_rSAM"/>
</dbReference>
<dbReference type="PROSITE" id="PS51918">
    <property type="entry name" value="RADICAL_SAM"/>
    <property type="match status" value="1"/>
</dbReference>
<dbReference type="InterPro" id="IPR058240">
    <property type="entry name" value="rSAM_sf"/>
</dbReference>
<evidence type="ECO:0000256" key="2">
    <source>
        <dbReference type="ARBA" id="ARBA00022485"/>
    </source>
</evidence>
<dbReference type="EMBL" id="CP016804">
    <property type="protein sequence ID" value="APE96230.1"/>
    <property type="molecule type" value="Genomic_DNA"/>
</dbReference>
<dbReference type="CDD" id="cd01335">
    <property type="entry name" value="Radical_SAM"/>
    <property type="match status" value="1"/>
</dbReference>
<keyword evidence="6" id="KW-0411">Iron-sulfur</keyword>
<evidence type="ECO:0000256" key="7">
    <source>
        <dbReference type="SAM" id="MobiDB-lite"/>
    </source>
</evidence>
<dbReference type="NCBIfam" id="TIGR04053">
    <property type="entry name" value="TIGR04053 family radical SAM/SPASM domain-containing protein"/>
    <property type="match status" value="1"/>
</dbReference>
<dbReference type="GeneID" id="30418325"/>
<accession>A0A1J1ADL1</accession>
<feature type="region of interest" description="Disordered" evidence="7">
    <location>
        <begin position="1"/>
        <end position="23"/>
    </location>
</feature>
<dbReference type="KEGG" id="hhsr:HSR6_1793"/>
<dbReference type="SFLD" id="SFLDS00029">
    <property type="entry name" value="Radical_SAM"/>
    <property type="match status" value="1"/>
</dbReference>
<evidence type="ECO:0000256" key="3">
    <source>
        <dbReference type="ARBA" id="ARBA00022691"/>
    </source>
</evidence>
<keyword evidence="5" id="KW-0408">Iron</keyword>
<dbReference type="InterPro" id="IPR050377">
    <property type="entry name" value="Radical_SAM_PqqE_MftC-like"/>
</dbReference>
<dbReference type="InterPro" id="IPR013785">
    <property type="entry name" value="Aldolase_TIM"/>
</dbReference>
<keyword evidence="4" id="KW-0479">Metal-binding</keyword>
<comment type="cofactor">
    <cofactor evidence="1">
        <name>[4Fe-4S] cluster</name>
        <dbReference type="ChEBI" id="CHEBI:49883"/>
    </cofactor>
</comment>
<dbReference type="GO" id="GO:0003824">
    <property type="term" value="F:catalytic activity"/>
    <property type="evidence" value="ECO:0007669"/>
    <property type="project" value="InterPro"/>
</dbReference>
<dbReference type="InterPro" id="IPR007197">
    <property type="entry name" value="rSAM"/>
</dbReference>
<keyword evidence="10" id="KW-1185">Reference proteome</keyword>
<protein>
    <submittedName>
        <fullName evidence="9">Radical SAM protein</fullName>
    </submittedName>
</protein>
<evidence type="ECO:0000256" key="1">
    <source>
        <dbReference type="ARBA" id="ARBA00001966"/>
    </source>
</evidence>
<evidence type="ECO:0000256" key="6">
    <source>
        <dbReference type="ARBA" id="ARBA00023014"/>
    </source>
</evidence>
<dbReference type="GO" id="GO:0046872">
    <property type="term" value="F:metal ion binding"/>
    <property type="evidence" value="ECO:0007669"/>
    <property type="project" value="UniProtKB-KW"/>
</dbReference>
<dbReference type="RefSeq" id="WP_394327139.1">
    <property type="nucleotide sequence ID" value="NZ_CP016804.1"/>
</dbReference>
<dbReference type="CDD" id="cd21123">
    <property type="entry name" value="SPASM_MftC-like"/>
    <property type="match status" value="1"/>
</dbReference>
<dbReference type="PANTHER" id="PTHR11228">
    <property type="entry name" value="RADICAL SAM DOMAIN PROTEIN"/>
    <property type="match status" value="1"/>
</dbReference>
<dbReference type="Proteomes" id="UP000186165">
    <property type="component" value="Chromosome"/>
</dbReference>
<proteinExistence type="predicted"/>
<evidence type="ECO:0000259" key="8">
    <source>
        <dbReference type="PROSITE" id="PS51918"/>
    </source>
</evidence>
<dbReference type="PIRSF" id="PIRSF037420">
    <property type="entry name" value="PQQ_syn_pqqE"/>
    <property type="match status" value="1"/>
</dbReference>
<dbReference type="AlphaFoldDB" id="A0A1J1ADL1"/>
<keyword evidence="2" id="KW-0004">4Fe-4S</keyword>
<dbReference type="SFLD" id="SFLDG01386">
    <property type="entry name" value="main_SPASM_domain-containing"/>
    <property type="match status" value="1"/>
</dbReference>
<evidence type="ECO:0000256" key="5">
    <source>
        <dbReference type="ARBA" id="ARBA00023004"/>
    </source>
</evidence>
<dbReference type="Pfam" id="PF04055">
    <property type="entry name" value="Radical_SAM"/>
    <property type="match status" value="1"/>
</dbReference>
<dbReference type="SUPFAM" id="SSF102114">
    <property type="entry name" value="Radical SAM enzymes"/>
    <property type="match status" value="1"/>
</dbReference>
<evidence type="ECO:0000256" key="4">
    <source>
        <dbReference type="ARBA" id="ARBA00022723"/>
    </source>
</evidence>
<name>A0A1J1ADL1_9EURY</name>